<sequence length="319" mass="35649">MIFFLSPMPREFRGFAAYNTLTVTDVHVAVESFISGNIETSNSPFLDHVANEEPSTRFLTSYACTIIYLFVEEPIQGRVFDQLHLKSFISVCNHKHSRISSQCLRLIPAVTVAIIELPNVVPHPPNHVLLRSKPFSMVLVQLLPPKFPNETQLSLMPPVFQTVGQLSFRPRHALTQIRSSSKSFSVFRRGKHYADTPNVFPNRTSIFSLPLTAKCQLGQIPVDITVTALESSGYEVQCAPLLFHSGYRARCSIISRPPTVTSVGIDFSIFVNVDRHQRKPLGLAILGKEDDHRLRWPPVNGSSRVPADTYGNGMRLAIA</sequence>
<name>A0A8H3WCG8_9PEZI</name>
<dbReference type="AlphaFoldDB" id="A0A8H3WCG8"/>
<keyword evidence="2" id="KW-1185">Reference proteome</keyword>
<reference evidence="1 2" key="1">
    <citation type="submission" date="2019-12" db="EMBL/GenBank/DDBJ databases">
        <title>A genome sequence resource for the geographically widespread anthracnose pathogen Colletotrichum asianum.</title>
        <authorList>
            <person name="Meng Y."/>
        </authorList>
    </citation>
    <scope>NUCLEOTIDE SEQUENCE [LARGE SCALE GENOMIC DNA]</scope>
    <source>
        <strain evidence="1 2">ICMP 18580</strain>
    </source>
</reference>
<accession>A0A8H3WCG8</accession>
<dbReference type="OrthoDB" id="10371920at2759"/>
<dbReference type="EMBL" id="WOWK01000036">
    <property type="protein sequence ID" value="KAF0325453.1"/>
    <property type="molecule type" value="Genomic_DNA"/>
</dbReference>
<gene>
    <name evidence="1" type="ORF">GQ607_007204</name>
</gene>
<evidence type="ECO:0000313" key="1">
    <source>
        <dbReference type="EMBL" id="KAF0325453.1"/>
    </source>
</evidence>
<proteinExistence type="predicted"/>
<comment type="caution">
    <text evidence="1">The sequence shown here is derived from an EMBL/GenBank/DDBJ whole genome shotgun (WGS) entry which is preliminary data.</text>
</comment>
<dbReference type="Proteomes" id="UP000434172">
    <property type="component" value="Unassembled WGS sequence"/>
</dbReference>
<organism evidence="1 2">
    <name type="scientific">Colletotrichum asianum</name>
    <dbReference type="NCBI Taxonomy" id="702518"/>
    <lineage>
        <taxon>Eukaryota</taxon>
        <taxon>Fungi</taxon>
        <taxon>Dikarya</taxon>
        <taxon>Ascomycota</taxon>
        <taxon>Pezizomycotina</taxon>
        <taxon>Sordariomycetes</taxon>
        <taxon>Hypocreomycetidae</taxon>
        <taxon>Glomerellales</taxon>
        <taxon>Glomerellaceae</taxon>
        <taxon>Colletotrichum</taxon>
        <taxon>Colletotrichum gloeosporioides species complex</taxon>
    </lineage>
</organism>
<evidence type="ECO:0000313" key="2">
    <source>
        <dbReference type="Proteomes" id="UP000434172"/>
    </source>
</evidence>
<protein>
    <submittedName>
        <fullName evidence="1">Uncharacterized protein</fullName>
    </submittedName>
</protein>